<keyword evidence="11 14" id="KW-0460">Magnesium</keyword>
<dbReference type="EC" id="2.7.1.40" evidence="4 14"/>
<keyword evidence="9 14" id="KW-0418">Kinase</keyword>
<evidence type="ECO:0000256" key="14">
    <source>
        <dbReference type="RuleBase" id="RU000504"/>
    </source>
</evidence>
<comment type="cofactor">
    <cofactor evidence="1">
        <name>K(+)</name>
        <dbReference type="ChEBI" id="CHEBI:29103"/>
    </cofactor>
</comment>
<accession>A0A4R2LLM2</accession>
<dbReference type="PANTHER" id="PTHR11817">
    <property type="entry name" value="PYRUVATE KINASE"/>
    <property type="match status" value="1"/>
</dbReference>
<dbReference type="SUPFAM" id="SSF50800">
    <property type="entry name" value="PK beta-barrel domain-like"/>
    <property type="match status" value="1"/>
</dbReference>
<dbReference type="EMBL" id="SLXA01000001">
    <property type="protein sequence ID" value="TCO86607.1"/>
    <property type="molecule type" value="Genomic_DNA"/>
</dbReference>
<organism evidence="16 17">
    <name type="scientific">Frisingicoccus caecimuris</name>
    <dbReference type="NCBI Taxonomy" id="1796636"/>
    <lineage>
        <taxon>Bacteria</taxon>
        <taxon>Bacillati</taxon>
        <taxon>Bacillota</taxon>
        <taxon>Clostridia</taxon>
        <taxon>Lachnospirales</taxon>
        <taxon>Lachnospiraceae</taxon>
        <taxon>Frisingicoccus</taxon>
    </lineage>
</organism>
<keyword evidence="12 14" id="KW-0324">Glycolysis</keyword>
<dbReference type="OrthoDB" id="9812123at2"/>
<evidence type="ECO:0000256" key="2">
    <source>
        <dbReference type="ARBA" id="ARBA00004997"/>
    </source>
</evidence>
<sequence length="330" mass="36242">MDFYGTLGPACCLHPVLSRMYEVGMTGVRLNLSHGMLREHANWLYVASSAAKALGKPTKILIDLEGPELRIGDISGYRTLKTDSHVIFGQRGIPVPEILLAQGKKGMRFLLDDGKMEVEILECNSSQMLAKVLRGGILKSRKSITPEGTIIETPTLTAKDLENLKVAGQYGVTGVMLPFVRSDRDLLCLRQKLEENHSGHIKIFAKIENMQGVEALDTFFSLADEIVIARGDLGNAMPLWELPAVQKRIGAQCRRAGKPFMVVTQMLDSMEHSPVPTRAEVSDIYNAVLEGASSLMLTGETAVGEYPAEAMEYLVKTAESSLRHKIVCEV</sequence>
<dbReference type="Proteomes" id="UP000295711">
    <property type="component" value="Unassembled WGS sequence"/>
</dbReference>
<evidence type="ECO:0000313" key="17">
    <source>
        <dbReference type="Proteomes" id="UP000295711"/>
    </source>
</evidence>
<evidence type="ECO:0000256" key="6">
    <source>
        <dbReference type="ARBA" id="ARBA00022679"/>
    </source>
</evidence>
<name>A0A4R2LLM2_9FIRM</name>
<feature type="domain" description="Pyruvate kinase barrel" evidence="15">
    <location>
        <begin position="5"/>
        <end position="310"/>
    </location>
</feature>
<dbReference type="Pfam" id="PF00224">
    <property type="entry name" value="PK"/>
    <property type="match status" value="1"/>
</dbReference>
<dbReference type="UniPathway" id="UPA00109">
    <property type="reaction ID" value="UER00188"/>
</dbReference>
<dbReference type="Gene3D" id="3.20.20.60">
    <property type="entry name" value="Phosphoenolpyruvate-binding domains"/>
    <property type="match status" value="1"/>
</dbReference>
<dbReference type="InterPro" id="IPR011037">
    <property type="entry name" value="Pyrv_Knase-like_insert_dom_sf"/>
</dbReference>
<dbReference type="InterPro" id="IPR001697">
    <property type="entry name" value="Pyr_Knase"/>
</dbReference>
<reference evidence="16 17" key="1">
    <citation type="submission" date="2019-03" db="EMBL/GenBank/DDBJ databases">
        <title>Genomic Encyclopedia of Type Strains, Phase IV (KMG-IV): sequencing the most valuable type-strain genomes for metagenomic binning, comparative biology and taxonomic classification.</title>
        <authorList>
            <person name="Goeker M."/>
        </authorList>
    </citation>
    <scope>NUCLEOTIDE SEQUENCE [LARGE SCALE GENOMIC DNA]</scope>
    <source>
        <strain evidence="16 17">DSM 28559</strain>
    </source>
</reference>
<dbReference type="GO" id="GO:0005524">
    <property type="term" value="F:ATP binding"/>
    <property type="evidence" value="ECO:0007669"/>
    <property type="project" value="UniProtKB-KW"/>
</dbReference>
<keyword evidence="6 14" id="KW-0808">Transferase</keyword>
<keyword evidence="7" id="KW-0479">Metal-binding</keyword>
<evidence type="ECO:0000256" key="10">
    <source>
        <dbReference type="ARBA" id="ARBA00022840"/>
    </source>
</evidence>
<dbReference type="InterPro" id="IPR015813">
    <property type="entry name" value="Pyrv/PenolPyrv_kinase-like_dom"/>
</dbReference>
<evidence type="ECO:0000256" key="3">
    <source>
        <dbReference type="ARBA" id="ARBA00008663"/>
    </source>
</evidence>
<comment type="caution">
    <text evidence="16">The sequence shown here is derived from an EMBL/GenBank/DDBJ whole genome shotgun (WGS) entry which is preliminary data.</text>
</comment>
<proteinExistence type="inferred from homology"/>
<dbReference type="RefSeq" id="WP_132088059.1">
    <property type="nucleotide sequence ID" value="NZ_JANKAQ010000002.1"/>
</dbReference>
<dbReference type="GO" id="GO:0004743">
    <property type="term" value="F:pyruvate kinase activity"/>
    <property type="evidence" value="ECO:0007669"/>
    <property type="project" value="UniProtKB-EC"/>
</dbReference>
<dbReference type="InterPro" id="IPR015793">
    <property type="entry name" value="Pyrv_Knase_brl"/>
</dbReference>
<dbReference type="GO" id="GO:0000287">
    <property type="term" value="F:magnesium ion binding"/>
    <property type="evidence" value="ECO:0007669"/>
    <property type="project" value="InterPro"/>
</dbReference>
<evidence type="ECO:0000256" key="4">
    <source>
        <dbReference type="ARBA" id="ARBA00012142"/>
    </source>
</evidence>
<dbReference type="GO" id="GO:0030955">
    <property type="term" value="F:potassium ion binding"/>
    <property type="evidence" value="ECO:0007669"/>
    <property type="project" value="InterPro"/>
</dbReference>
<evidence type="ECO:0000256" key="5">
    <source>
        <dbReference type="ARBA" id="ARBA00018587"/>
    </source>
</evidence>
<evidence type="ECO:0000256" key="1">
    <source>
        <dbReference type="ARBA" id="ARBA00001958"/>
    </source>
</evidence>
<dbReference type="PRINTS" id="PR01050">
    <property type="entry name" value="PYRUVTKNASE"/>
</dbReference>
<gene>
    <name evidence="16" type="ORF">EV212_101400</name>
</gene>
<evidence type="ECO:0000256" key="8">
    <source>
        <dbReference type="ARBA" id="ARBA00022741"/>
    </source>
</evidence>
<dbReference type="GO" id="GO:0016301">
    <property type="term" value="F:kinase activity"/>
    <property type="evidence" value="ECO:0007669"/>
    <property type="project" value="UniProtKB-KW"/>
</dbReference>
<dbReference type="InterPro" id="IPR015806">
    <property type="entry name" value="Pyrv_Knase_insert_dom_sf"/>
</dbReference>
<comment type="pathway">
    <text evidence="2 14">Carbohydrate degradation; glycolysis; pyruvate from D-glyceraldehyde 3-phosphate: step 5/5.</text>
</comment>
<evidence type="ECO:0000256" key="12">
    <source>
        <dbReference type="ARBA" id="ARBA00023152"/>
    </source>
</evidence>
<evidence type="ECO:0000256" key="11">
    <source>
        <dbReference type="ARBA" id="ARBA00022842"/>
    </source>
</evidence>
<dbReference type="SUPFAM" id="SSF51621">
    <property type="entry name" value="Phosphoenolpyruvate/pyruvate domain"/>
    <property type="match status" value="1"/>
</dbReference>
<evidence type="ECO:0000313" key="16">
    <source>
        <dbReference type="EMBL" id="TCO86607.1"/>
    </source>
</evidence>
<dbReference type="Gene3D" id="2.40.33.10">
    <property type="entry name" value="PK beta-barrel domain-like"/>
    <property type="match status" value="1"/>
</dbReference>
<keyword evidence="10" id="KW-0067">ATP-binding</keyword>
<evidence type="ECO:0000259" key="15">
    <source>
        <dbReference type="Pfam" id="PF00224"/>
    </source>
</evidence>
<evidence type="ECO:0000256" key="7">
    <source>
        <dbReference type="ARBA" id="ARBA00022723"/>
    </source>
</evidence>
<evidence type="ECO:0000256" key="9">
    <source>
        <dbReference type="ARBA" id="ARBA00022777"/>
    </source>
</evidence>
<keyword evidence="17" id="KW-1185">Reference proteome</keyword>
<comment type="catalytic activity">
    <reaction evidence="14">
        <text>pyruvate + ATP = phosphoenolpyruvate + ADP + H(+)</text>
        <dbReference type="Rhea" id="RHEA:18157"/>
        <dbReference type="ChEBI" id="CHEBI:15361"/>
        <dbReference type="ChEBI" id="CHEBI:15378"/>
        <dbReference type="ChEBI" id="CHEBI:30616"/>
        <dbReference type="ChEBI" id="CHEBI:58702"/>
        <dbReference type="ChEBI" id="CHEBI:456216"/>
        <dbReference type="EC" id="2.7.1.40"/>
    </reaction>
</comment>
<comment type="similarity">
    <text evidence="3 14">Belongs to the pyruvate kinase family.</text>
</comment>
<keyword evidence="13 16" id="KW-0670">Pyruvate</keyword>
<keyword evidence="8" id="KW-0547">Nucleotide-binding</keyword>
<dbReference type="AlphaFoldDB" id="A0A4R2LLM2"/>
<evidence type="ECO:0000256" key="13">
    <source>
        <dbReference type="ARBA" id="ARBA00023317"/>
    </source>
</evidence>
<protein>
    <recommendedName>
        <fullName evidence="5 14">Pyruvate kinase</fullName>
        <ecNumber evidence="4 14">2.7.1.40</ecNumber>
    </recommendedName>
</protein>
<dbReference type="InterPro" id="IPR040442">
    <property type="entry name" value="Pyrv_kinase-like_dom_sf"/>
</dbReference>